<protein>
    <submittedName>
        <fullName evidence="2">(pine wood nematode) hypothetical protein</fullName>
    </submittedName>
</protein>
<proteinExistence type="predicted"/>
<evidence type="ECO:0000256" key="1">
    <source>
        <dbReference type="SAM" id="SignalP"/>
    </source>
</evidence>
<evidence type="ECO:0000313" key="3">
    <source>
        <dbReference type="EMBL" id="CAG9104046.1"/>
    </source>
</evidence>
<keyword evidence="5" id="KW-1185">Reference proteome</keyword>
<dbReference type="EMBL" id="CAJFDI010000003">
    <property type="protein sequence ID" value="CAD5219097.1"/>
    <property type="molecule type" value="Genomic_DNA"/>
</dbReference>
<dbReference type="OrthoDB" id="5801865at2759"/>
<keyword evidence="1" id="KW-0732">Signal</keyword>
<dbReference type="EMBL" id="CAJFCV020000003">
    <property type="protein sequence ID" value="CAG9104046.1"/>
    <property type="molecule type" value="Genomic_DNA"/>
</dbReference>
<feature type="chain" id="PRO_5036022202" evidence="1">
    <location>
        <begin position="22"/>
        <end position="222"/>
    </location>
</feature>
<dbReference type="Proteomes" id="UP000582659">
    <property type="component" value="Unassembled WGS sequence"/>
</dbReference>
<dbReference type="AlphaFoldDB" id="A0A1I7SEE4"/>
<name>A0A1I7SEE4_BURXY</name>
<evidence type="ECO:0000313" key="4">
    <source>
        <dbReference type="Proteomes" id="UP000095284"/>
    </source>
</evidence>
<evidence type="ECO:0000313" key="2">
    <source>
        <dbReference type="EMBL" id="CAD5219097.1"/>
    </source>
</evidence>
<gene>
    <name evidence="2" type="ORF">BXYJ_LOCUS5508</name>
</gene>
<accession>A0A1I7SEE4</accession>
<reference evidence="6" key="1">
    <citation type="submission" date="2016-11" db="UniProtKB">
        <authorList>
            <consortium name="WormBaseParasite"/>
        </authorList>
    </citation>
    <scope>IDENTIFICATION</scope>
</reference>
<dbReference type="Proteomes" id="UP000659654">
    <property type="component" value="Unassembled WGS sequence"/>
</dbReference>
<sequence>MRPRGIFAAILCSSIILLVNCEGQLPQFVNADGSLSSGGQSAASNVFNGATNAIENAGQQLGQLPQSVANGAENAYQHGQQYLQQGVDGMKNAANQFGNRLEQFGNELAEGPRNFLNNVGQMGTQFQNGIDQALRSGVDKLKELQNAIGEKFRPLMDKAVEIFGKPGTEKEHWNELVSNVESTNLSQQEKQEVYQKIANATAPQVNSNQIPQQLQGRRKRRI</sequence>
<dbReference type="WBParaSite" id="BXY_1140300.1">
    <property type="protein sequence ID" value="BXY_1140300.1"/>
    <property type="gene ID" value="BXY_1140300"/>
</dbReference>
<feature type="signal peptide" evidence="1">
    <location>
        <begin position="1"/>
        <end position="21"/>
    </location>
</feature>
<evidence type="ECO:0000313" key="6">
    <source>
        <dbReference type="WBParaSite" id="BXY_1140300.1"/>
    </source>
</evidence>
<organism evidence="4 6">
    <name type="scientific">Bursaphelenchus xylophilus</name>
    <name type="common">Pinewood nematode worm</name>
    <name type="synonym">Aphelenchoides xylophilus</name>
    <dbReference type="NCBI Taxonomy" id="6326"/>
    <lineage>
        <taxon>Eukaryota</taxon>
        <taxon>Metazoa</taxon>
        <taxon>Ecdysozoa</taxon>
        <taxon>Nematoda</taxon>
        <taxon>Chromadorea</taxon>
        <taxon>Rhabditida</taxon>
        <taxon>Tylenchina</taxon>
        <taxon>Tylenchomorpha</taxon>
        <taxon>Aphelenchoidea</taxon>
        <taxon>Aphelenchoididae</taxon>
        <taxon>Bursaphelenchus</taxon>
    </lineage>
</organism>
<dbReference type="Proteomes" id="UP000095284">
    <property type="component" value="Unplaced"/>
</dbReference>
<reference evidence="3" key="2">
    <citation type="submission" date="2020-08" db="EMBL/GenBank/DDBJ databases">
        <authorList>
            <person name="Kikuchi T."/>
        </authorList>
    </citation>
    <scope>NUCLEOTIDE SEQUENCE</scope>
    <source>
        <strain evidence="2">Ka4C1</strain>
    </source>
</reference>
<evidence type="ECO:0000313" key="5">
    <source>
        <dbReference type="Proteomes" id="UP000659654"/>
    </source>
</evidence>